<comment type="caution">
    <text evidence="1">The sequence shown here is derived from an EMBL/GenBank/DDBJ whole genome shotgun (WGS) entry which is preliminary data.</text>
</comment>
<dbReference type="Proteomes" id="UP000281474">
    <property type="component" value="Unassembled WGS sequence"/>
</dbReference>
<organism evidence="1 2">
    <name type="scientific">Parashewanella curva</name>
    <dbReference type="NCBI Taxonomy" id="2338552"/>
    <lineage>
        <taxon>Bacteria</taxon>
        <taxon>Pseudomonadati</taxon>
        <taxon>Pseudomonadota</taxon>
        <taxon>Gammaproteobacteria</taxon>
        <taxon>Alteromonadales</taxon>
        <taxon>Shewanellaceae</taxon>
        <taxon>Parashewanella</taxon>
    </lineage>
</organism>
<gene>
    <name evidence="1" type="ORF">D5018_00440</name>
</gene>
<dbReference type="EMBL" id="QZEI01000001">
    <property type="protein sequence ID" value="RLV61621.1"/>
    <property type="molecule type" value="Genomic_DNA"/>
</dbReference>
<reference evidence="1 2" key="1">
    <citation type="submission" date="2018-09" db="EMBL/GenBank/DDBJ databases">
        <title>Phylogeny of the Shewanellaceae, and recommendation for two new genera, Pseudoshewanella and Parashewanella.</title>
        <authorList>
            <person name="Wang G."/>
        </authorList>
    </citation>
    <scope>NUCLEOTIDE SEQUENCE [LARGE SCALE GENOMIC DNA]</scope>
    <source>
        <strain evidence="1 2">C51</strain>
    </source>
</reference>
<dbReference type="AlphaFoldDB" id="A0A3L8Q1V6"/>
<dbReference type="RefSeq" id="WP_121837020.1">
    <property type="nucleotide sequence ID" value="NZ_ML014753.1"/>
</dbReference>
<evidence type="ECO:0000313" key="2">
    <source>
        <dbReference type="Proteomes" id="UP000281474"/>
    </source>
</evidence>
<sequence length="174" mass="19514">MASSISQVYEEPQGKDYQNYVLLVSGPSANKIGKVSFSEWKAFVNENTPYLTVSFQNTTKQYRLTLTPHIEILCLAAENLRVTASFFTYSDNTTDEIARKLSTDLTDTLSSEISLRELIIKHNHPALVSEYDLPKSPCFLTKWDKRNIAARTALCSPAICALICFITCCDSDNN</sequence>
<name>A0A3L8Q1V6_9GAMM</name>
<evidence type="ECO:0000313" key="1">
    <source>
        <dbReference type="EMBL" id="RLV61621.1"/>
    </source>
</evidence>
<protein>
    <submittedName>
        <fullName evidence="1">Uncharacterized protein</fullName>
    </submittedName>
</protein>
<accession>A0A3L8Q1V6</accession>
<keyword evidence="2" id="KW-1185">Reference proteome</keyword>
<proteinExistence type="predicted"/>